<dbReference type="Gene3D" id="3.30.565.10">
    <property type="entry name" value="Histidine kinase-like ATPase, C-terminal domain"/>
    <property type="match status" value="1"/>
</dbReference>
<accession>A0ABN1KGH0</accession>
<dbReference type="PANTHER" id="PTHR45453:SF1">
    <property type="entry name" value="PHOSPHATE REGULON SENSOR PROTEIN PHOR"/>
    <property type="match status" value="1"/>
</dbReference>
<dbReference type="InterPro" id="IPR036890">
    <property type="entry name" value="HATPase_C_sf"/>
</dbReference>
<dbReference type="PROSITE" id="PS50109">
    <property type="entry name" value="HIS_KIN"/>
    <property type="match status" value="1"/>
</dbReference>
<dbReference type="Pfam" id="PF02518">
    <property type="entry name" value="HATPase_c"/>
    <property type="match status" value="1"/>
</dbReference>
<organism evidence="9 10">
    <name type="scientific">Clostridium subterminale</name>
    <dbReference type="NCBI Taxonomy" id="1550"/>
    <lineage>
        <taxon>Bacteria</taxon>
        <taxon>Bacillati</taxon>
        <taxon>Bacillota</taxon>
        <taxon>Clostridia</taxon>
        <taxon>Eubacteriales</taxon>
        <taxon>Clostridiaceae</taxon>
        <taxon>Clostridium</taxon>
    </lineage>
</organism>
<keyword evidence="6" id="KW-0418">Kinase</keyword>
<dbReference type="InterPro" id="IPR050351">
    <property type="entry name" value="BphY/WalK/GraS-like"/>
</dbReference>
<dbReference type="SUPFAM" id="SSF55874">
    <property type="entry name" value="ATPase domain of HSP90 chaperone/DNA topoisomerase II/histidine kinase"/>
    <property type="match status" value="1"/>
</dbReference>
<comment type="catalytic activity">
    <reaction evidence="1">
        <text>ATP + protein L-histidine = ADP + protein N-phospho-L-histidine.</text>
        <dbReference type="EC" id="2.7.13.3"/>
    </reaction>
</comment>
<sequence length="70" mass="7920">MEESELSRITEAFYMVDKSRARSQGGAGLGLAICVEIIKLHNGEMLFESKLNEGTKVMVKLRGEIQYEKR</sequence>
<dbReference type="InterPro" id="IPR003594">
    <property type="entry name" value="HATPase_dom"/>
</dbReference>
<dbReference type="PRINTS" id="PR00344">
    <property type="entry name" value="BCTRLSENSOR"/>
</dbReference>
<evidence type="ECO:0000256" key="5">
    <source>
        <dbReference type="ARBA" id="ARBA00022679"/>
    </source>
</evidence>
<evidence type="ECO:0000256" key="4">
    <source>
        <dbReference type="ARBA" id="ARBA00022553"/>
    </source>
</evidence>
<keyword evidence="5" id="KW-0808">Transferase</keyword>
<name>A0ABN1KGH0_CLOSU</name>
<proteinExistence type="predicted"/>
<evidence type="ECO:0000256" key="7">
    <source>
        <dbReference type="ARBA" id="ARBA00023012"/>
    </source>
</evidence>
<evidence type="ECO:0000256" key="2">
    <source>
        <dbReference type="ARBA" id="ARBA00004370"/>
    </source>
</evidence>
<dbReference type="PANTHER" id="PTHR45453">
    <property type="entry name" value="PHOSPHATE REGULON SENSOR PROTEIN PHOR"/>
    <property type="match status" value="1"/>
</dbReference>
<reference evidence="9 10" key="1">
    <citation type="journal article" date="2019" name="Int. J. Syst. Evol. Microbiol.">
        <title>The Global Catalogue of Microorganisms (GCM) 10K type strain sequencing project: providing services to taxonomists for standard genome sequencing and annotation.</title>
        <authorList>
            <consortium name="The Broad Institute Genomics Platform"/>
            <consortium name="The Broad Institute Genome Sequencing Center for Infectious Disease"/>
            <person name="Wu L."/>
            <person name="Ma J."/>
        </authorList>
    </citation>
    <scope>NUCLEOTIDE SEQUENCE [LARGE SCALE GENOMIC DNA]</scope>
    <source>
        <strain evidence="9 10">JCM 1417</strain>
    </source>
</reference>
<comment type="subcellular location">
    <subcellularLocation>
        <location evidence="2">Membrane</location>
    </subcellularLocation>
</comment>
<evidence type="ECO:0000259" key="8">
    <source>
        <dbReference type="PROSITE" id="PS50109"/>
    </source>
</evidence>
<evidence type="ECO:0000256" key="1">
    <source>
        <dbReference type="ARBA" id="ARBA00000085"/>
    </source>
</evidence>
<protein>
    <recommendedName>
        <fullName evidence="3">histidine kinase</fullName>
        <ecNumber evidence="3">2.7.13.3</ecNumber>
    </recommendedName>
</protein>
<dbReference type="InterPro" id="IPR005467">
    <property type="entry name" value="His_kinase_dom"/>
</dbReference>
<gene>
    <name evidence="9" type="ORF">GCM10008908_03500</name>
</gene>
<keyword evidence="10" id="KW-1185">Reference proteome</keyword>
<dbReference type="InterPro" id="IPR004358">
    <property type="entry name" value="Sig_transdc_His_kin-like_C"/>
</dbReference>
<feature type="domain" description="Histidine kinase" evidence="8">
    <location>
        <begin position="1"/>
        <end position="65"/>
    </location>
</feature>
<dbReference type="EMBL" id="BAAACI010000001">
    <property type="protein sequence ID" value="GAA0766135.1"/>
    <property type="molecule type" value="Genomic_DNA"/>
</dbReference>
<dbReference type="EC" id="2.7.13.3" evidence="3"/>
<evidence type="ECO:0000256" key="3">
    <source>
        <dbReference type="ARBA" id="ARBA00012438"/>
    </source>
</evidence>
<keyword evidence="4" id="KW-0597">Phosphoprotein</keyword>
<comment type="caution">
    <text evidence="9">The sequence shown here is derived from an EMBL/GenBank/DDBJ whole genome shotgun (WGS) entry which is preliminary data.</text>
</comment>
<evidence type="ECO:0000313" key="10">
    <source>
        <dbReference type="Proteomes" id="UP001501047"/>
    </source>
</evidence>
<keyword evidence="7" id="KW-0902">Two-component regulatory system</keyword>
<dbReference type="RefSeq" id="WP_343823058.1">
    <property type="nucleotide sequence ID" value="NZ_BAAACI010000001.1"/>
</dbReference>
<evidence type="ECO:0000313" key="9">
    <source>
        <dbReference type="EMBL" id="GAA0766135.1"/>
    </source>
</evidence>
<dbReference type="Proteomes" id="UP001501047">
    <property type="component" value="Unassembled WGS sequence"/>
</dbReference>
<evidence type="ECO:0000256" key="6">
    <source>
        <dbReference type="ARBA" id="ARBA00022777"/>
    </source>
</evidence>